<evidence type="ECO:0000259" key="1">
    <source>
        <dbReference type="PROSITE" id="PS50043"/>
    </source>
</evidence>
<dbReference type="Gene3D" id="1.25.40.10">
    <property type="entry name" value="Tetratricopeptide repeat domain"/>
    <property type="match status" value="1"/>
</dbReference>
<dbReference type="SMART" id="SM00421">
    <property type="entry name" value="HTH_LUXR"/>
    <property type="match status" value="1"/>
</dbReference>
<dbReference type="Gene3D" id="3.40.50.300">
    <property type="entry name" value="P-loop containing nucleotide triphosphate hydrolases"/>
    <property type="match status" value="1"/>
</dbReference>
<evidence type="ECO:0000313" key="2">
    <source>
        <dbReference type="EMBL" id="MFB9908865.1"/>
    </source>
</evidence>
<feature type="domain" description="HTH luxR-type" evidence="1">
    <location>
        <begin position="706"/>
        <end position="771"/>
    </location>
</feature>
<dbReference type="CDD" id="cd06170">
    <property type="entry name" value="LuxR_C_like"/>
    <property type="match status" value="1"/>
</dbReference>
<gene>
    <name evidence="2" type="ORF">ACFFQA_33425</name>
</gene>
<proteinExistence type="predicted"/>
<dbReference type="PRINTS" id="PR00364">
    <property type="entry name" value="DISEASERSIST"/>
</dbReference>
<dbReference type="Proteomes" id="UP001589693">
    <property type="component" value="Unassembled WGS sequence"/>
</dbReference>
<sequence>MGGNAVPGRREGNLPAELSGFVGRRRELAAARQLLASTRLLTLTGPGGVGKTQLALRVARQAREAFADGVWLVELAALQDPALLPQAVADALGLRDQSARAPLAVVVDHLQGKQLLLVVDNCEHLVQACCVVVAKLLGAAGGLRVLATSRQRLHVEGEHVLPVGPLSAPDPEHLSPKRNVCSYEAVRLFADRAAATVPGFELTAGNRAVAARICHRLDGIPLAIELAAARLRALSPEQLLQRLDDRFRLLVGGIRTALPRHRTLRATIDWSFDLCAPEEQTLWTRASVFAGDFDLDAAEAVCGGDGIARGQVPALVTGLVDKSVLTGHNHGRGARYQMLDTIHTYGRDRLREAGEETALCERHRDYYLALAERGDIEWFGPDQVEVFRRTQRDHANLRVALEFCLSTPGESQAGLRMAASLHFYWIDCGFVAEGRHWLDRALAVDTEPTSTRARALFTNAHLLLLQGDNRSGADRAEECRALAQKCGAETTLAYGTFMRGAAAMFDGDHALADALFADSMARFDTLGELSSNVILALDCQALTALFRGDLARAVALARKACALCEPHGEQWGYSYALYVLARAELPRGELEQATTHAQESLRLKKAFNDLIGMAMLIDVLAWIAAAADDGARAAILLGAVEQLWASVGGQARMGSPDWRGPHETCERQTRHAIGDHAFRAAFARGVGLDLDEAVAYALGEPALAATRTAEVPLTRREHQVAELVAHGLTNKQIADRLGITQRTAEGHVHHILAKLGFANRAHVATWLADRREPPAH</sequence>
<dbReference type="SUPFAM" id="SSF46894">
    <property type="entry name" value="C-terminal effector domain of the bipartite response regulators"/>
    <property type="match status" value="1"/>
</dbReference>
<dbReference type="InterPro" id="IPR016032">
    <property type="entry name" value="Sig_transdc_resp-reg_C-effctor"/>
</dbReference>
<keyword evidence="3" id="KW-1185">Reference proteome</keyword>
<dbReference type="RefSeq" id="WP_377860994.1">
    <property type="nucleotide sequence ID" value="NZ_JBHLZU010000029.1"/>
</dbReference>
<accession>A0ABV6A891</accession>
<dbReference type="InterPro" id="IPR049945">
    <property type="entry name" value="AAA_22"/>
</dbReference>
<dbReference type="SUPFAM" id="SSF48452">
    <property type="entry name" value="TPR-like"/>
    <property type="match status" value="1"/>
</dbReference>
<comment type="caution">
    <text evidence="2">The sequence shown here is derived from an EMBL/GenBank/DDBJ whole genome shotgun (WGS) entry which is preliminary data.</text>
</comment>
<dbReference type="InterPro" id="IPR027417">
    <property type="entry name" value="P-loop_NTPase"/>
</dbReference>
<organism evidence="2 3">
    <name type="scientific">Allokutzneria oryzae</name>
    <dbReference type="NCBI Taxonomy" id="1378989"/>
    <lineage>
        <taxon>Bacteria</taxon>
        <taxon>Bacillati</taxon>
        <taxon>Actinomycetota</taxon>
        <taxon>Actinomycetes</taxon>
        <taxon>Pseudonocardiales</taxon>
        <taxon>Pseudonocardiaceae</taxon>
        <taxon>Allokutzneria</taxon>
    </lineage>
</organism>
<dbReference type="InterPro" id="IPR036388">
    <property type="entry name" value="WH-like_DNA-bd_sf"/>
</dbReference>
<dbReference type="SUPFAM" id="SSF52540">
    <property type="entry name" value="P-loop containing nucleoside triphosphate hydrolases"/>
    <property type="match status" value="1"/>
</dbReference>
<dbReference type="Pfam" id="PF13401">
    <property type="entry name" value="AAA_22"/>
    <property type="match status" value="1"/>
</dbReference>
<evidence type="ECO:0000313" key="3">
    <source>
        <dbReference type="Proteomes" id="UP001589693"/>
    </source>
</evidence>
<dbReference type="PANTHER" id="PTHR47691:SF3">
    <property type="entry name" value="HTH-TYPE TRANSCRIPTIONAL REGULATOR RV0890C-RELATED"/>
    <property type="match status" value="1"/>
</dbReference>
<dbReference type="Pfam" id="PF00196">
    <property type="entry name" value="GerE"/>
    <property type="match status" value="1"/>
</dbReference>
<protein>
    <submittedName>
        <fullName evidence="2">LuxR C-terminal-related transcriptional regulator</fullName>
    </submittedName>
</protein>
<dbReference type="PRINTS" id="PR00038">
    <property type="entry name" value="HTHLUXR"/>
</dbReference>
<dbReference type="PROSITE" id="PS50043">
    <property type="entry name" value="HTH_LUXR_2"/>
    <property type="match status" value="1"/>
</dbReference>
<reference evidence="2 3" key="1">
    <citation type="submission" date="2024-09" db="EMBL/GenBank/DDBJ databases">
        <authorList>
            <person name="Sun Q."/>
            <person name="Mori K."/>
        </authorList>
    </citation>
    <scope>NUCLEOTIDE SEQUENCE [LARGE SCALE GENOMIC DNA]</scope>
    <source>
        <strain evidence="2 3">TBRC 7907</strain>
    </source>
</reference>
<dbReference type="Gene3D" id="1.10.10.10">
    <property type="entry name" value="Winged helix-like DNA-binding domain superfamily/Winged helix DNA-binding domain"/>
    <property type="match status" value="1"/>
</dbReference>
<dbReference type="InterPro" id="IPR000792">
    <property type="entry name" value="Tscrpt_reg_LuxR_C"/>
</dbReference>
<dbReference type="EMBL" id="JBHLZU010000029">
    <property type="protein sequence ID" value="MFB9908865.1"/>
    <property type="molecule type" value="Genomic_DNA"/>
</dbReference>
<name>A0ABV6A891_9PSEU</name>
<dbReference type="PANTHER" id="PTHR47691">
    <property type="entry name" value="REGULATOR-RELATED"/>
    <property type="match status" value="1"/>
</dbReference>
<dbReference type="InterPro" id="IPR011990">
    <property type="entry name" value="TPR-like_helical_dom_sf"/>
</dbReference>